<dbReference type="Pfam" id="PF00640">
    <property type="entry name" value="PID"/>
    <property type="match status" value="1"/>
</dbReference>
<feature type="domain" description="PID" evidence="2">
    <location>
        <begin position="68"/>
        <end position="200"/>
    </location>
</feature>
<organism evidence="3 4">
    <name type="scientific">Geodia barretti</name>
    <name type="common">Barrett's horny sponge</name>
    <dbReference type="NCBI Taxonomy" id="519541"/>
    <lineage>
        <taxon>Eukaryota</taxon>
        <taxon>Metazoa</taxon>
        <taxon>Porifera</taxon>
        <taxon>Demospongiae</taxon>
        <taxon>Heteroscleromorpha</taxon>
        <taxon>Tetractinellida</taxon>
        <taxon>Astrophorina</taxon>
        <taxon>Geodiidae</taxon>
        <taxon>Geodia</taxon>
    </lineage>
</organism>
<comment type="caution">
    <text evidence="3">The sequence shown here is derived from an EMBL/GenBank/DDBJ whole genome shotgun (WGS) entry which is preliminary data.</text>
</comment>
<evidence type="ECO:0000259" key="2">
    <source>
        <dbReference type="PROSITE" id="PS01179"/>
    </source>
</evidence>
<dbReference type="PANTHER" id="PTHR11232:SF77">
    <property type="entry name" value="GULP PTB DOMAIN CONTAINING ENGULFMENT ADAPTOR 1"/>
    <property type="match status" value="1"/>
</dbReference>
<dbReference type="EMBL" id="CASHTH010001001">
    <property type="protein sequence ID" value="CAI8010009.1"/>
    <property type="molecule type" value="Genomic_DNA"/>
</dbReference>
<dbReference type="InterPro" id="IPR051133">
    <property type="entry name" value="Adapter_Engulfment-Domain"/>
</dbReference>
<dbReference type="AlphaFoldDB" id="A0AA35RF19"/>
<gene>
    <name evidence="3" type="ORF">GBAR_LOCUS6654</name>
</gene>
<dbReference type="InterPro" id="IPR006020">
    <property type="entry name" value="PTB/PI_dom"/>
</dbReference>
<dbReference type="InterPro" id="IPR011993">
    <property type="entry name" value="PH-like_dom_sf"/>
</dbReference>
<sequence>MAASRKVDHTGMPAPAKEAKPVHTVRFQEGIEDHLEAKARGDRSRLYFKDGKPYVHPPRKLLEGTAVYRCKILGSMIVAQSQGTNLIREVVDRLQLVGEARKGAVAKKVVDLGINTRSLYIKDVGRKVILTHHPLHQISYCAADRRYDNVFAYIIKHTKKDKPTICYVYETMDAEASEIAATVGQAFQLAYNRFEDAKAAQLGFKDMKDKLISDLDKLEFSKQVTELQKQVQEMEAEADAKDRPPKDETTEKFPEVEPKWDSITNALDPYNTKPSLDPDSQYMVPRPETAELDGVIQNIEEQLGELQEAFSDQWFLLERLTAREREAGLAKNVMETIDSQVKDMLADAEKLPEHYQTRAFQRAKEKASLPEIGLVKNKTSQWEKKTKKK</sequence>
<feature type="region of interest" description="Disordered" evidence="1">
    <location>
        <begin position="1"/>
        <end position="20"/>
    </location>
</feature>
<dbReference type="PANTHER" id="PTHR11232">
    <property type="entry name" value="PHOSPHOTYROSINE INTERACTION DOMAIN-CONTAINING FAMILY MEMBER"/>
    <property type="match status" value="1"/>
</dbReference>
<name>A0AA35RF19_GEOBA</name>
<keyword evidence="4" id="KW-1185">Reference proteome</keyword>
<dbReference type="Proteomes" id="UP001174909">
    <property type="component" value="Unassembled WGS sequence"/>
</dbReference>
<feature type="compositionally biased region" description="Basic and acidic residues" evidence="1">
    <location>
        <begin position="238"/>
        <end position="254"/>
    </location>
</feature>
<feature type="region of interest" description="Disordered" evidence="1">
    <location>
        <begin position="233"/>
        <end position="254"/>
    </location>
</feature>
<dbReference type="Gene3D" id="2.30.29.30">
    <property type="entry name" value="Pleckstrin-homology domain (PH domain)/Phosphotyrosine-binding domain (PTB)"/>
    <property type="match status" value="1"/>
</dbReference>
<protein>
    <submittedName>
        <fullName evidence="3">PTB domain-containing engulfment adapter protein 1</fullName>
    </submittedName>
</protein>
<dbReference type="SMART" id="SM00462">
    <property type="entry name" value="PTB"/>
    <property type="match status" value="1"/>
</dbReference>
<accession>A0AA35RF19</accession>
<evidence type="ECO:0000313" key="4">
    <source>
        <dbReference type="Proteomes" id="UP001174909"/>
    </source>
</evidence>
<dbReference type="PROSITE" id="PS01179">
    <property type="entry name" value="PID"/>
    <property type="match status" value="1"/>
</dbReference>
<reference evidence="3" key="1">
    <citation type="submission" date="2023-03" db="EMBL/GenBank/DDBJ databases">
        <authorList>
            <person name="Steffen K."/>
            <person name="Cardenas P."/>
        </authorList>
    </citation>
    <scope>NUCLEOTIDE SEQUENCE</scope>
</reference>
<proteinExistence type="predicted"/>
<evidence type="ECO:0000256" key="1">
    <source>
        <dbReference type="SAM" id="MobiDB-lite"/>
    </source>
</evidence>
<evidence type="ECO:0000313" key="3">
    <source>
        <dbReference type="EMBL" id="CAI8010009.1"/>
    </source>
</evidence>
<dbReference type="SUPFAM" id="SSF50729">
    <property type="entry name" value="PH domain-like"/>
    <property type="match status" value="1"/>
</dbReference>